<evidence type="ECO:0000256" key="1">
    <source>
        <dbReference type="ARBA" id="ARBA00022801"/>
    </source>
</evidence>
<dbReference type="InterPro" id="IPR017208">
    <property type="entry name" value="UCP037442_abhydr"/>
</dbReference>
<evidence type="ECO:0000313" key="5">
    <source>
        <dbReference type="EMBL" id="MCC4307318.1"/>
    </source>
</evidence>
<dbReference type="GO" id="GO:0052689">
    <property type="term" value="F:carboxylic ester hydrolase activity"/>
    <property type="evidence" value="ECO:0007669"/>
    <property type="project" value="UniProtKB-ARBA"/>
</dbReference>
<feature type="transmembrane region" description="Helical" evidence="3">
    <location>
        <begin position="20"/>
        <end position="43"/>
    </location>
</feature>
<comment type="caution">
    <text evidence="5">The sequence shown here is derived from an EMBL/GenBank/DDBJ whole genome shotgun (WGS) entry which is preliminary data.</text>
</comment>
<dbReference type="PANTHER" id="PTHR22946:SF9">
    <property type="entry name" value="POLYKETIDE TRANSFERASE AF380"/>
    <property type="match status" value="1"/>
</dbReference>
<evidence type="ECO:0000259" key="4">
    <source>
        <dbReference type="Pfam" id="PF12146"/>
    </source>
</evidence>
<protein>
    <submittedName>
        <fullName evidence="5">Alpha/beta fold hydrolase</fullName>
    </submittedName>
</protein>
<dbReference type="EMBL" id="JAJGNA010000001">
    <property type="protein sequence ID" value="MCC4307318.1"/>
    <property type="molecule type" value="Genomic_DNA"/>
</dbReference>
<dbReference type="Gene3D" id="3.40.50.1820">
    <property type="entry name" value="alpha/beta hydrolase"/>
    <property type="match status" value="1"/>
</dbReference>
<dbReference type="InterPro" id="IPR000073">
    <property type="entry name" value="AB_hydrolase_1"/>
</dbReference>
<keyword evidence="1 5" id="KW-0378">Hydrolase</keyword>
<comment type="similarity">
    <text evidence="2">Belongs to the AB hydrolase superfamily. FUS2 hydrolase family.</text>
</comment>
<organism evidence="5 6">
    <name type="scientific">Alloalcanivorax marinus</name>
    <dbReference type="NCBI Taxonomy" id="1177169"/>
    <lineage>
        <taxon>Bacteria</taxon>
        <taxon>Pseudomonadati</taxon>
        <taxon>Pseudomonadota</taxon>
        <taxon>Gammaproteobacteria</taxon>
        <taxon>Oceanospirillales</taxon>
        <taxon>Alcanivoracaceae</taxon>
        <taxon>Alloalcanivorax</taxon>
    </lineage>
</organism>
<keyword evidence="3" id="KW-1133">Transmembrane helix</keyword>
<dbReference type="InterPro" id="IPR050261">
    <property type="entry name" value="FrsA_esterase"/>
</dbReference>
<dbReference type="PANTHER" id="PTHR22946">
    <property type="entry name" value="DIENELACTONE HYDROLASE DOMAIN-CONTAINING PROTEIN-RELATED"/>
    <property type="match status" value="1"/>
</dbReference>
<feature type="domain" description="Serine aminopeptidase S33" evidence="4">
    <location>
        <begin position="30"/>
        <end position="159"/>
    </location>
</feature>
<dbReference type="Pfam" id="PF12146">
    <property type="entry name" value="Hydrolase_4"/>
    <property type="match status" value="1"/>
</dbReference>
<keyword evidence="3" id="KW-0472">Membrane</keyword>
<gene>
    <name evidence="5" type="ORF">LL252_01930</name>
</gene>
<sequence>MNGEPFSVDNGAGYRVPLSWYPAAAGAPILLVLPALGVSVRFYDKLAVALAARGFSVALMEQRGQGDSALRPSRRSDWGFAEVLDRDLPAVLDWLRDHHPEAPLYLLGHSLGGHFAALTAARLPARVDGLVLVATGSPWLNAFAGPMRNKVRLLTRLIPVCNLVLGYYPGDRIGFGGREARTLMADWRGLALTNRYRAQGLDQDLEAAVAAYPGPVLAIRLADDAFAPADSVHAVTDKFRAAGLIEETLDAHQLGDKADHFRWARQADTVAERVRIWHGAPAD</sequence>
<name>A0A9Q3ULP5_9GAMM</name>
<proteinExistence type="inferred from homology"/>
<dbReference type="InterPro" id="IPR022742">
    <property type="entry name" value="Hydrolase_4"/>
</dbReference>
<evidence type="ECO:0000256" key="2">
    <source>
        <dbReference type="ARBA" id="ARBA00038115"/>
    </source>
</evidence>
<evidence type="ECO:0000256" key="3">
    <source>
        <dbReference type="SAM" id="Phobius"/>
    </source>
</evidence>
<dbReference type="PRINTS" id="PR00111">
    <property type="entry name" value="ABHYDROLASE"/>
</dbReference>
<dbReference type="InterPro" id="IPR029058">
    <property type="entry name" value="AB_hydrolase_fold"/>
</dbReference>
<dbReference type="AlphaFoldDB" id="A0A9Q3ULP5"/>
<dbReference type="SUPFAM" id="SSF53474">
    <property type="entry name" value="alpha/beta-Hydrolases"/>
    <property type="match status" value="1"/>
</dbReference>
<evidence type="ECO:0000313" key="6">
    <source>
        <dbReference type="Proteomes" id="UP001108027"/>
    </source>
</evidence>
<reference evidence="5" key="1">
    <citation type="submission" date="2021-10" db="EMBL/GenBank/DDBJ databases">
        <title>The diversity and Nitrogen Metabolism of Culturable Nitrate-Utilizing Bacteria Within the Oxygen Minimum Zone of the Changjiang (Yangtze River)Estuary.</title>
        <authorList>
            <person name="Zhang D."/>
            <person name="Zheng J."/>
            <person name="Liu S."/>
            <person name="He W."/>
        </authorList>
    </citation>
    <scope>NUCLEOTIDE SEQUENCE</scope>
    <source>
        <strain evidence="5">FXH-223</strain>
    </source>
</reference>
<keyword evidence="6" id="KW-1185">Reference proteome</keyword>
<accession>A0A9Q3ULP5</accession>
<dbReference type="Proteomes" id="UP001108027">
    <property type="component" value="Unassembled WGS sequence"/>
</dbReference>
<keyword evidence="3" id="KW-0812">Transmembrane</keyword>
<dbReference type="RefSeq" id="WP_228232540.1">
    <property type="nucleotide sequence ID" value="NZ_JAJGNA010000001.1"/>
</dbReference>
<dbReference type="PIRSF" id="PIRSF037442">
    <property type="entry name" value="UCP037442_abhydr"/>
    <property type="match status" value="1"/>
</dbReference>